<feature type="domain" description="Alcohol dehydrogenase iron-type/glycerol dehydrogenase GldA" evidence="3">
    <location>
        <begin position="19"/>
        <end position="161"/>
    </location>
</feature>
<dbReference type="Pfam" id="PF25137">
    <property type="entry name" value="ADH_Fe_C"/>
    <property type="match status" value="1"/>
</dbReference>
<reference evidence="5 6" key="1">
    <citation type="submission" date="2021-07" db="EMBL/GenBank/DDBJ databases">
        <title>Paraburkholderia edwinii protects Aspergillus sp. from phenazines by acting as a toxin sponge.</title>
        <authorList>
            <person name="Dahlstrom K.M."/>
            <person name="Newman D.K."/>
        </authorList>
    </citation>
    <scope>NUCLEOTIDE SEQUENCE [LARGE SCALE GENOMIC DNA]</scope>
    <source>
        <strain evidence="5 6">Pe01</strain>
    </source>
</reference>
<dbReference type="Gene3D" id="1.20.1090.10">
    <property type="entry name" value="Dehydroquinate synthase-like - alpha domain"/>
    <property type="match status" value="1"/>
</dbReference>
<dbReference type="EMBL" id="CP080096">
    <property type="protein sequence ID" value="QYD71670.1"/>
    <property type="molecule type" value="Genomic_DNA"/>
</dbReference>
<evidence type="ECO:0000256" key="1">
    <source>
        <dbReference type="ARBA" id="ARBA00007358"/>
    </source>
</evidence>
<keyword evidence="2 5" id="KW-0560">Oxidoreductase</keyword>
<dbReference type="SUPFAM" id="SSF56796">
    <property type="entry name" value="Dehydroquinate synthase-like"/>
    <property type="match status" value="1"/>
</dbReference>
<dbReference type="PANTHER" id="PTHR11496">
    <property type="entry name" value="ALCOHOL DEHYDROGENASE"/>
    <property type="match status" value="1"/>
</dbReference>
<feature type="domain" description="Fe-containing alcohol dehydrogenase-like C-terminal" evidence="4">
    <location>
        <begin position="173"/>
        <end position="355"/>
    </location>
</feature>
<proteinExistence type="inferred from homology"/>
<dbReference type="Gene3D" id="3.40.50.1970">
    <property type="match status" value="1"/>
</dbReference>
<name>A0ABX8URQ1_9BURK</name>
<organism evidence="5 6">
    <name type="scientific">Paraburkholderia edwinii</name>
    <dbReference type="NCBI Taxonomy" id="2861782"/>
    <lineage>
        <taxon>Bacteria</taxon>
        <taxon>Pseudomonadati</taxon>
        <taxon>Pseudomonadota</taxon>
        <taxon>Betaproteobacteria</taxon>
        <taxon>Burkholderiales</taxon>
        <taxon>Burkholderiaceae</taxon>
        <taxon>Paraburkholderia</taxon>
    </lineage>
</organism>
<accession>A0ABX8URQ1</accession>
<dbReference type="InterPro" id="IPR056798">
    <property type="entry name" value="ADH_Fe_C"/>
</dbReference>
<evidence type="ECO:0000256" key="2">
    <source>
        <dbReference type="ARBA" id="ARBA00023002"/>
    </source>
</evidence>
<sequence length="369" mass="38358">MSDAIHLPSPFKVDLREHRVVFGAPIADVLAAELEALNIQRFVLVSSPNLAARFDKLASTAAKQRLAAQFTGVVPHVPEHTISEALAVARNSKADGLVAFGGGTAIDTAKGVANELGLPIVAIPTNFSGSEVTWVFGVTKEGVKHPTYNRNVLPRAVIYDPSMLLTLPEGVVVCSGINAIAHAVEALYSPQINPLTQALAETGIRKMIGGLKGLLANADSGAREQAAAGCFSGAWLCGEALSQVGMGIHHRISHLLGGTYGLPHSDAHTVMLPYSIALNIGHVPALAALSDLFPGQPLALGLAEFAIAHGAPRSLEAIGFSSNDIADAAALALRTPVVNPRPIAMADVEAMLRHAHAGDLAAWSRVTAA</sequence>
<evidence type="ECO:0000313" key="5">
    <source>
        <dbReference type="EMBL" id="QYD71670.1"/>
    </source>
</evidence>
<evidence type="ECO:0000313" key="6">
    <source>
        <dbReference type="Proteomes" id="UP000826462"/>
    </source>
</evidence>
<dbReference type="InterPro" id="IPR001670">
    <property type="entry name" value="ADH_Fe/GldA"/>
</dbReference>
<dbReference type="PANTHER" id="PTHR11496:SF102">
    <property type="entry name" value="ALCOHOL DEHYDROGENASE 4"/>
    <property type="match status" value="1"/>
</dbReference>
<evidence type="ECO:0000259" key="4">
    <source>
        <dbReference type="Pfam" id="PF25137"/>
    </source>
</evidence>
<keyword evidence="6" id="KW-1185">Reference proteome</keyword>
<dbReference type="Proteomes" id="UP000826462">
    <property type="component" value="Chromosome 2"/>
</dbReference>
<dbReference type="EC" id="1.1.1.1" evidence="5"/>
<dbReference type="GO" id="GO:0004022">
    <property type="term" value="F:alcohol dehydrogenase (NAD+) activity"/>
    <property type="evidence" value="ECO:0007669"/>
    <property type="project" value="UniProtKB-EC"/>
</dbReference>
<protein>
    <submittedName>
        <fullName evidence="5">Iron-containing alcohol dehydrogenase</fullName>
        <ecNumber evidence="5">1.1.1.1</ecNumber>
    </submittedName>
</protein>
<evidence type="ECO:0000259" key="3">
    <source>
        <dbReference type="Pfam" id="PF00465"/>
    </source>
</evidence>
<comment type="similarity">
    <text evidence="1">Belongs to the iron-containing alcohol dehydrogenase family.</text>
</comment>
<dbReference type="InterPro" id="IPR039697">
    <property type="entry name" value="Alcohol_dehydrogenase_Fe"/>
</dbReference>
<dbReference type="RefSeq" id="WP_219801099.1">
    <property type="nucleotide sequence ID" value="NZ_CP080096.1"/>
</dbReference>
<dbReference type="Pfam" id="PF00465">
    <property type="entry name" value="Fe-ADH"/>
    <property type="match status" value="1"/>
</dbReference>
<gene>
    <name evidence="5" type="ORF">KZJ38_32260</name>
</gene>